<sequence>MIQGIPGFWAKAVYRLPLLTTSNINNHSVPRAWSVSDGMAVAGDVGGGATLKVEMPRALVDAYSIVLVLSQTSPDIWYAIPLHSIGSRTMNGVLPAIGLTPAPLNSSDSCQTTATQDQAEFL</sequence>
<accession>A0A212CB79</accession>
<name>A0A212CB79_CEREH</name>
<organism evidence="1 2">
    <name type="scientific">Cervus elaphus hippelaphus</name>
    <name type="common">European red deer</name>
    <dbReference type="NCBI Taxonomy" id="46360"/>
    <lineage>
        <taxon>Eukaryota</taxon>
        <taxon>Metazoa</taxon>
        <taxon>Chordata</taxon>
        <taxon>Craniata</taxon>
        <taxon>Vertebrata</taxon>
        <taxon>Euteleostomi</taxon>
        <taxon>Mammalia</taxon>
        <taxon>Eutheria</taxon>
        <taxon>Laurasiatheria</taxon>
        <taxon>Artiodactyla</taxon>
        <taxon>Ruminantia</taxon>
        <taxon>Pecora</taxon>
        <taxon>Cervidae</taxon>
        <taxon>Cervinae</taxon>
        <taxon>Cervus</taxon>
    </lineage>
</organism>
<evidence type="ECO:0000313" key="2">
    <source>
        <dbReference type="Proteomes" id="UP000242450"/>
    </source>
</evidence>
<keyword evidence="2" id="KW-1185">Reference proteome</keyword>
<dbReference type="Proteomes" id="UP000242450">
    <property type="component" value="Chromosome 23"/>
</dbReference>
<gene>
    <name evidence="1" type="ORF">Celaphus_00007418</name>
</gene>
<proteinExistence type="predicted"/>
<feature type="non-terminal residue" evidence="1">
    <location>
        <position position="122"/>
    </location>
</feature>
<reference evidence="1 2" key="1">
    <citation type="journal article" date="2018" name="Mol. Genet. Genomics">
        <title>The red deer Cervus elaphus genome CerEla1.0: sequencing, annotating, genes, and chromosomes.</title>
        <authorList>
            <person name="Bana N.A."/>
            <person name="Nyiri A."/>
            <person name="Nagy J."/>
            <person name="Frank K."/>
            <person name="Nagy T."/>
            <person name="Steger V."/>
            <person name="Schiller M."/>
            <person name="Lakatos P."/>
            <person name="Sugar L."/>
            <person name="Horn P."/>
            <person name="Barta E."/>
            <person name="Orosz L."/>
        </authorList>
    </citation>
    <scope>NUCLEOTIDE SEQUENCE [LARGE SCALE GENOMIC DNA]</scope>
    <source>
        <strain evidence="1">Hungarian</strain>
    </source>
</reference>
<dbReference type="EMBL" id="MKHE01000023">
    <property type="protein sequence ID" value="OWK03246.1"/>
    <property type="molecule type" value="Genomic_DNA"/>
</dbReference>
<protein>
    <submittedName>
        <fullName evidence="1">Uncharacterized protein</fullName>
    </submittedName>
</protein>
<evidence type="ECO:0000313" key="1">
    <source>
        <dbReference type="EMBL" id="OWK03246.1"/>
    </source>
</evidence>
<dbReference type="AlphaFoldDB" id="A0A212CB79"/>
<comment type="caution">
    <text evidence="1">The sequence shown here is derived from an EMBL/GenBank/DDBJ whole genome shotgun (WGS) entry which is preliminary data.</text>
</comment>